<evidence type="ECO:0000313" key="1">
    <source>
        <dbReference type="EMBL" id="CAK0814872.1"/>
    </source>
</evidence>
<reference evidence="1" key="1">
    <citation type="submission" date="2023-10" db="EMBL/GenBank/DDBJ databases">
        <authorList>
            <person name="Chen Y."/>
            <person name="Shah S."/>
            <person name="Dougan E. K."/>
            <person name="Thang M."/>
            <person name="Chan C."/>
        </authorList>
    </citation>
    <scope>NUCLEOTIDE SEQUENCE [LARGE SCALE GENOMIC DNA]</scope>
</reference>
<evidence type="ECO:0000313" key="2">
    <source>
        <dbReference type="Proteomes" id="UP001189429"/>
    </source>
</evidence>
<proteinExistence type="predicted"/>
<organism evidence="1 2">
    <name type="scientific">Prorocentrum cordatum</name>
    <dbReference type="NCBI Taxonomy" id="2364126"/>
    <lineage>
        <taxon>Eukaryota</taxon>
        <taxon>Sar</taxon>
        <taxon>Alveolata</taxon>
        <taxon>Dinophyceae</taxon>
        <taxon>Prorocentrales</taxon>
        <taxon>Prorocentraceae</taxon>
        <taxon>Prorocentrum</taxon>
    </lineage>
</organism>
<comment type="caution">
    <text evidence="1">The sequence shown here is derived from an EMBL/GenBank/DDBJ whole genome shotgun (WGS) entry which is preliminary data.</text>
</comment>
<name>A0ABN9R7L7_9DINO</name>
<gene>
    <name evidence="1" type="ORF">PCOR1329_LOCUS18365</name>
</gene>
<protein>
    <submittedName>
        <fullName evidence="1">Uncharacterized protein</fullName>
    </submittedName>
</protein>
<sequence length="203" mass="22055">MGGRNLKVLIELGQKFGLAASPILVIWDRQKELLPAPMSSGFPKQLGLEGAARNLSLAARGAHVVDGGALYSTVEDCRGWLYKEALAEFDRIVNRKHGRMVLITSLEQEEWLLRAAGVPAAGACAAAWARAPWTVRARRRTPLGFLDAVVLVLVRSAAGAAPACELPELSDRLWWETASGRGGWPTLKVSQRPPMQPARGREI</sequence>
<keyword evidence="2" id="KW-1185">Reference proteome</keyword>
<dbReference type="EMBL" id="CAUYUJ010005769">
    <property type="protein sequence ID" value="CAK0814872.1"/>
    <property type="molecule type" value="Genomic_DNA"/>
</dbReference>
<accession>A0ABN9R7L7</accession>
<dbReference type="Proteomes" id="UP001189429">
    <property type="component" value="Unassembled WGS sequence"/>
</dbReference>